<gene>
    <name evidence="2" type="ORF">DYY88_03240</name>
</gene>
<evidence type="ECO:0000313" key="2">
    <source>
        <dbReference type="EMBL" id="RZM82280.1"/>
    </source>
</evidence>
<feature type="compositionally biased region" description="Polar residues" evidence="1">
    <location>
        <begin position="26"/>
        <end position="36"/>
    </location>
</feature>
<dbReference type="RefSeq" id="WP_130199310.1">
    <property type="nucleotide sequence ID" value="NZ_QVFV01000001.1"/>
</dbReference>
<proteinExistence type="predicted"/>
<comment type="caution">
    <text evidence="2">The sequence shown here is derived from an EMBL/GenBank/DDBJ whole genome shotgun (WGS) entry which is preliminary data.</text>
</comment>
<dbReference type="AlphaFoldDB" id="A0A4V2E3F7"/>
<organism evidence="2 3">
    <name type="scientific">Leptolyngbya iicbica LK</name>
    <dbReference type="NCBI Taxonomy" id="2294035"/>
    <lineage>
        <taxon>Bacteria</taxon>
        <taxon>Bacillati</taxon>
        <taxon>Cyanobacteriota</taxon>
        <taxon>Cyanophyceae</taxon>
        <taxon>Leptolyngbyales</taxon>
        <taxon>Leptolyngbyaceae</taxon>
        <taxon>Leptolyngbya group</taxon>
        <taxon>Leptolyngbya</taxon>
        <taxon>Leptolyngbya iicbica</taxon>
    </lineage>
</organism>
<reference evidence="2 3" key="1">
    <citation type="submission" date="2018-11" db="EMBL/GenBank/DDBJ databases">
        <title>Whole genome sequencing of an environmental sample.</title>
        <authorList>
            <person name="Sarangi A.N."/>
            <person name="Singh D."/>
            <person name="Tripathy S."/>
        </authorList>
    </citation>
    <scope>NUCLEOTIDE SEQUENCE [LARGE SCALE GENOMIC DNA]</scope>
    <source>
        <strain evidence="2 3">Lakshadweep</strain>
    </source>
</reference>
<name>A0A4V2E3F7_9CYAN</name>
<feature type="compositionally biased region" description="Polar residues" evidence="1">
    <location>
        <begin position="1"/>
        <end position="12"/>
    </location>
</feature>
<dbReference type="Proteomes" id="UP000292459">
    <property type="component" value="Unassembled WGS sequence"/>
</dbReference>
<sequence>MRSTNPFGQPQGPTGPVSDRAVTVSPKPTSDGSPGTSDRRQHRRFSSVVIANEAGLAATANRDNE</sequence>
<evidence type="ECO:0000313" key="3">
    <source>
        <dbReference type="Proteomes" id="UP000292459"/>
    </source>
</evidence>
<dbReference type="EMBL" id="QVFV01000001">
    <property type="protein sequence ID" value="RZM82280.1"/>
    <property type="molecule type" value="Genomic_DNA"/>
</dbReference>
<protein>
    <submittedName>
        <fullName evidence="2">Uncharacterized protein</fullName>
    </submittedName>
</protein>
<accession>A0A4V2E3F7</accession>
<evidence type="ECO:0000256" key="1">
    <source>
        <dbReference type="SAM" id="MobiDB-lite"/>
    </source>
</evidence>
<keyword evidence="3" id="KW-1185">Reference proteome</keyword>
<feature type="region of interest" description="Disordered" evidence="1">
    <location>
        <begin position="1"/>
        <end position="65"/>
    </location>
</feature>